<keyword evidence="6" id="KW-0967">Endosome</keyword>
<dbReference type="SUPFAM" id="SSF46785">
    <property type="entry name" value="Winged helix' DNA-binding domain"/>
    <property type="match status" value="2"/>
</dbReference>
<accession>A0A6C1E366</accession>
<gene>
    <name evidence="10" type="primary">SNF8_1</name>
    <name evidence="10" type="ORF">GRS66_005408</name>
</gene>
<evidence type="ECO:0000256" key="3">
    <source>
        <dbReference type="ARBA" id="ARBA00009834"/>
    </source>
</evidence>
<dbReference type="Gene3D" id="1.10.10.10">
    <property type="entry name" value="Winged helix-like DNA-binding domain superfamily/Winged helix DNA-binding domain"/>
    <property type="match status" value="2"/>
</dbReference>
<dbReference type="GO" id="GO:0000814">
    <property type="term" value="C:ESCRT II complex"/>
    <property type="evidence" value="ECO:0007669"/>
    <property type="project" value="UniProtKB-UniRule"/>
</dbReference>
<proteinExistence type="inferred from homology"/>
<protein>
    <recommendedName>
        <fullName evidence="9">Vacuolar-sorting protein SNF8</fullName>
    </recommendedName>
</protein>
<dbReference type="OrthoDB" id="283883at2759"/>
<evidence type="ECO:0000256" key="4">
    <source>
        <dbReference type="ARBA" id="ARBA00022448"/>
    </source>
</evidence>
<dbReference type="FunFam" id="1.10.10.10:FF:000692">
    <property type="entry name" value="Vacuolar-sorting protein SNF8"/>
    <property type="match status" value="1"/>
</dbReference>
<dbReference type="PANTHER" id="PTHR12806">
    <property type="entry name" value="EAP30 SUBUNIT OF ELL COMPLEX"/>
    <property type="match status" value="1"/>
</dbReference>
<dbReference type="AlphaFoldDB" id="A0A6C1E366"/>
<evidence type="ECO:0000256" key="6">
    <source>
        <dbReference type="ARBA" id="ARBA00022753"/>
    </source>
</evidence>
<evidence type="ECO:0000256" key="1">
    <source>
        <dbReference type="ARBA" id="ARBA00004481"/>
    </source>
</evidence>
<dbReference type="InterPro" id="IPR040608">
    <property type="entry name" value="Snf8/Vps36"/>
</dbReference>
<dbReference type="Gene3D" id="6.10.140.180">
    <property type="match status" value="1"/>
</dbReference>
<evidence type="ECO:0000256" key="5">
    <source>
        <dbReference type="ARBA" id="ARBA00022490"/>
    </source>
</evidence>
<comment type="function">
    <text evidence="9">Component of the endosomal sorting complex required for transport II (ESCRT-II), which is required for multivesicular body (MVB) formation and sorting of endosomal cargo proteins into MVBs.</text>
</comment>
<keyword evidence="8" id="KW-0472">Membrane</keyword>
<evidence type="ECO:0000256" key="9">
    <source>
        <dbReference type="PIRNR" id="PIRNR017215"/>
    </source>
</evidence>
<dbReference type="InterPro" id="IPR036388">
    <property type="entry name" value="WH-like_DNA-bd_sf"/>
</dbReference>
<keyword evidence="11" id="KW-1185">Reference proteome</keyword>
<dbReference type="Proteomes" id="UP000501346">
    <property type="component" value="Chromosome ScXVI"/>
</dbReference>
<evidence type="ECO:0000256" key="7">
    <source>
        <dbReference type="ARBA" id="ARBA00022927"/>
    </source>
</evidence>
<name>A0A6C1E366_SACPS</name>
<dbReference type="GO" id="GO:0043328">
    <property type="term" value="P:protein transport to vacuole involved in ubiquitin-dependent protein catabolic process via the multivesicular body sorting pathway"/>
    <property type="evidence" value="ECO:0007669"/>
    <property type="project" value="TreeGrafter"/>
</dbReference>
<dbReference type="FunFam" id="1.10.10.10:FF:000397">
    <property type="entry name" value="Vacuolar-sorting protein SNF8"/>
    <property type="match status" value="1"/>
</dbReference>
<comment type="similarity">
    <text evidence="3 9">Belongs to the SNF8 family.</text>
</comment>
<dbReference type="EMBL" id="CP048997">
    <property type="protein sequence ID" value="QID82974.1"/>
    <property type="molecule type" value="Genomic_DNA"/>
</dbReference>
<organism evidence="10 11">
    <name type="scientific">Saccharomyces pastorianus</name>
    <name type="common">Lager yeast</name>
    <name type="synonym">Saccharomyces cerevisiae x Saccharomyces eubayanus</name>
    <dbReference type="NCBI Taxonomy" id="27292"/>
    <lineage>
        <taxon>Eukaryota</taxon>
        <taxon>Fungi</taxon>
        <taxon>Dikarya</taxon>
        <taxon>Ascomycota</taxon>
        <taxon>Saccharomycotina</taxon>
        <taxon>Saccharomycetes</taxon>
        <taxon>Saccharomycetales</taxon>
        <taxon>Saccharomycetaceae</taxon>
        <taxon>Saccharomyces</taxon>
    </lineage>
</organism>
<keyword evidence="7 9" id="KW-0653">Protein transport</keyword>
<comment type="subcellular location">
    <subcellularLocation>
        <location evidence="2">Cytoplasm</location>
    </subcellularLocation>
    <subcellularLocation>
        <location evidence="1">Endosome membrane</location>
        <topology evidence="1">Peripheral membrane protein</topology>
    </subcellularLocation>
</comment>
<evidence type="ECO:0000256" key="2">
    <source>
        <dbReference type="ARBA" id="ARBA00004496"/>
    </source>
</evidence>
<dbReference type="Pfam" id="PF04157">
    <property type="entry name" value="EAP30"/>
    <property type="match status" value="1"/>
</dbReference>
<keyword evidence="5" id="KW-0963">Cytoplasm</keyword>
<sequence>MKQFGLAAFDELKDGKYNDVNKTILEKQSVELRDQLMVFQERLVEFAKKHNSELQASPEFRSKFMHMCSSIGIDPLSLFDRDKHLFTVNDFYYEVCLKVIEICRQTKDMNGGVISFQELEKVHFRKLNVGLLDLEKSIDMLKSLECFEIFQIRGKKFLRSVPNELTSDQTKILEICSILGYSSISLLKANLGWEAVRSKSALDEMVANGLLWIDYQGGAEALYWDPSWITRQL</sequence>
<evidence type="ECO:0000313" key="11">
    <source>
        <dbReference type="Proteomes" id="UP000501346"/>
    </source>
</evidence>
<comment type="subunit">
    <text evidence="9">Component of the endosomal sorting complex required for transport II (ESCRT-II).</text>
</comment>
<evidence type="ECO:0000313" key="10">
    <source>
        <dbReference type="EMBL" id="QID82974.1"/>
    </source>
</evidence>
<reference evidence="10 11" key="1">
    <citation type="journal article" date="2019" name="BMC Genomics">
        <title>Chromosome level assembly and comparative genome analysis confirm lager-brewing yeasts originated from a single hybridization.</title>
        <authorList>
            <person name="Salazar A.N."/>
            <person name="Gorter de Vries A.R."/>
            <person name="van den Broek M."/>
            <person name="Brouwers N."/>
            <person name="de la Torre Cortes P."/>
            <person name="Kuijpers N.G.A."/>
            <person name="Daran J.G."/>
            <person name="Abeel T."/>
        </authorList>
    </citation>
    <scope>NUCLEOTIDE SEQUENCE [LARGE SCALE GENOMIC DNA]</scope>
    <source>
        <strain evidence="10 11">CBS 1483</strain>
    </source>
</reference>
<dbReference type="InterPro" id="IPR036390">
    <property type="entry name" value="WH_DNA-bd_sf"/>
</dbReference>
<dbReference type="PIRSF" id="PIRSF017215">
    <property type="entry name" value="ESCRT2_Vps22"/>
    <property type="match status" value="1"/>
</dbReference>
<dbReference type="InterPro" id="IPR016689">
    <property type="entry name" value="ESCRT-2_cplx_Snf8"/>
</dbReference>
<keyword evidence="4 9" id="KW-0813">Transport</keyword>
<dbReference type="PANTHER" id="PTHR12806:SF0">
    <property type="entry name" value="VACUOLAR-SORTING PROTEIN SNF8"/>
    <property type="match status" value="1"/>
</dbReference>
<evidence type="ECO:0000256" key="8">
    <source>
        <dbReference type="ARBA" id="ARBA00023136"/>
    </source>
</evidence>